<evidence type="ECO:0000313" key="9">
    <source>
        <dbReference type="EMBL" id="TWP36256.1"/>
    </source>
</evidence>
<evidence type="ECO:0000256" key="5">
    <source>
        <dbReference type="ARBA" id="ARBA00022989"/>
    </source>
</evidence>
<dbReference type="GO" id="GO:0005886">
    <property type="term" value="C:plasma membrane"/>
    <property type="evidence" value="ECO:0007669"/>
    <property type="project" value="UniProtKB-SubCell"/>
</dbReference>
<feature type="transmembrane region" description="Helical" evidence="7">
    <location>
        <begin position="41"/>
        <end position="61"/>
    </location>
</feature>
<evidence type="ECO:0000256" key="4">
    <source>
        <dbReference type="ARBA" id="ARBA00022692"/>
    </source>
</evidence>
<evidence type="ECO:0000256" key="3">
    <source>
        <dbReference type="ARBA" id="ARBA00022475"/>
    </source>
</evidence>
<evidence type="ECO:0000256" key="2">
    <source>
        <dbReference type="ARBA" id="ARBA00006448"/>
    </source>
</evidence>
<feature type="transmembrane region" description="Helical" evidence="7">
    <location>
        <begin position="67"/>
        <end position="88"/>
    </location>
</feature>
<feature type="domain" description="YetF C-terminal" evidence="8">
    <location>
        <begin position="91"/>
        <end position="169"/>
    </location>
</feature>
<keyword evidence="10" id="KW-1185">Reference proteome</keyword>
<gene>
    <name evidence="9" type="ORF">FGL98_11045</name>
</gene>
<sequence length="199" mass="21383">MWNDLWQMQIPLLEKVLRTVLVYGGLVVLLRLAGKRDLAQLNSFDLVVLLLLSNVVQNAVIGSDNSVSGGLFGAAVLVALNAVVVRLANRYPRLQRVFEGIPTVLVRDGQPVPNALRRLGLRRGDVAAACRSQGADDIGEIEEATLSPGGSIVVTLAKENRDVTVADLRRAHAELVLQIRGELDTAVRDLEQHLAGGAG</sequence>
<dbReference type="Gene3D" id="3.30.240.20">
    <property type="entry name" value="bsu07140 like domains"/>
    <property type="match status" value="1"/>
</dbReference>
<dbReference type="InterPro" id="IPR007353">
    <property type="entry name" value="DUF421"/>
</dbReference>
<comment type="subcellular location">
    <subcellularLocation>
        <location evidence="1">Cell membrane</location>
        <topology evidence="1">Multi-pass membrane protein</topology>
    </subcellularLocation>
</comment>
<name>A0A563E164_9MICO</name>
<evidence type="ECO:0000256" key="1">
    <source>
        <dbReference type="ARBA" id="ARBA00004651"/>
    </source>
</evidence>
<proteinExistence type="inferred from homology"/>
<dbReference type="EMBL" id="VCQV01000013">
    <property type="protein sequence ID" value="TWP36256.1"/>
    <property type="molecule type" value="Genomic_DNA"/>
</dbReference>
<protein>
    <submittedName>
        <fullName evidence="9">DUF421 domain-containing protein</fullName>
    </submittedName>
</protein>
<dbReference type="PANTHER" id="PTHR34582:SF6">
    <property type="entry name" value="UPF0702 TRANSMEMBRANE PROTEIN YCAP"/>
    <property type="match status" value="1"/>
</dbReference>
<evidence type="ECO:0000259" key="8">
    <source>
        <dbReference type="Pfam" id="PF04239"/>
    </source>
</evidence>
<comment type="caution">
    <text evidence="9">The sequence shown here is derived from an EMBL/GenBank/DDBJ whole genome shotgun (WGS) entry which is preliminary data.</text>
</comment>
<evidence type="ECO:0000256" key="7">
    <source>
        <dbReference type="SAM" id="Phobius"/>
    </source>
</evidence>
<keyword evidence="3" id="KW-1003">Cell membrane</keyword>
<dbReference type="InterPro" id="IPR023090">
    <property type="entry name" value="UPF0702_alpha/beta_dom_sf"/>
</dbReference>
<organism evidence="9 10">
    <name type="scientific">Leekyejoonella antrihumi</name>
    <dbReference type="NCBI Taxonomy" id="1660198"/>
    <lineage>
        <taxon>Bacteria</taxon>
        <taxon>Bacillati</taxon>
        <taxon>Actinomycetota</taxon>
        <taxon>Actinomycetes</taxon>
        <taxon>Micrococcales</taxon>
        <taxon>Dermacoccaceae</taxon>
        <taxon>Leekyejoonella</taxon>
    </lineage>
</organism>
<evidence type="ECO:0000313" key="10">
    <source>
        <dbReference type="Proteomes" id="UP000320244"/>
    </source>
</evidence>
<dbReference type="Proteomes" id="UP000320244">
    <property type="component" value="Unassembled WGS sequence"/>
</dbReference>
<reference evidence="9 10" key="1">
    <citation type="submission" date="2019-05" db="EMBL/GenBank/DDBJ databases">
        <authorList>
            <person name="Lee S.D."/>
        </authorList>
    </citation>
    <scope>NUCLEOTIDE SEQUENCE [LARGE SCALE GENOMIC DNA]</scope>
    <source>
        <strain evidence="9 10">C5-26</strain>
    </source>
</reference>
<keyword evidence="5 7" id="KW-1133">Transmembrane helix</keyword>
<accession>A0A563E164</accession>
<dbReference type="PANTHER" id="PTHR34582">
    <property type="entry name" value="UPF0702 TRANSMEMBRANE PROTEIN YCAP"/>
    <property type="match status" value="1"/>
</dbReference>
<evidence type="ECO:0000256" key="6">
    <source>
        <dbReference type="ARBA" id="ARBA00023136"/>
    </source>
</evidence>
<keyword evidence="4 7" id="KW-0812">Transmembrane</keyword>
<reference evidence="9 10" key="2">
    <citation type="submission" date="2019-08" db="EMBL/GenBank/DDBJ databases">
        <title>Jejuicoccus antrihumi gen. nov., sp. nov., a new member of the family Dermacoccaceae isolated from a cave.</title>
        <authorList>
            <person name="Schumann P."/>
            <person name="Kim I.S."/>
        </authorList>
    </citation>
    <scope>NUCLEOTIDE SEQUENCE [LARGE SCALE GENOMIC DNA]</scope>
    <source>
        <strain evidence="9 10">C5-26</strain>
    </source>
</reference>
<keyword evidence="6 7" id="KW-0472">Membrane</keyword>
<dbReference type="OrthoDB" id="9778331at2"/>
<comment type="similarity">
    <text evidence="2">Belongs to the UPF0702 family.</text>
</comment>
<dbReference type="AlphaFoldDB" id="A0A563E164"/>
<dbReference type="Pfam" id="PF04239">
    <property type="entry name" value="DUF421"/>
    <property type="match status" value="1"/>
</dbReference>
<feature type="transmembrane region" description="Helical" evidence="7">
    <location>
        <begin position="16"/>
        <end position="34"/>
    </location>
</feature>